<keyword evidence="3" id="KW-1185">Reference proteome</keyword>
<dbReference type="Proteomes" id="UP001165083">
    <property type="component" value="Unassembled WGS sequence"/>
</dbReference>
<proteinExistence type="predicted"/>
<accession>A0A9W6TS45</accession>
<protein>
    <submittedName>
        <fullName evidence="2">Unnamed protein product</fullName>
    </submittedName>
</protein>
<dbReference type="EMBL" id="BSXW01000346">
    <property type="protein sequence ID" value="GMF19506.1"/>
    <property type="molecule type" value="Genomic_DNA"/>
</dbReference>
<reference evidence="2" key="1">
    <citation type="submission" date="2023-04" db="EMBL/GenBank/DDBJ databases">
        <title>Phytophthora lilii NBRC 32176.</title>
        <authorList>
            <person name="Ichikawa N."/>
            <person name="Sato H."/>
            <person name="Tonouchi N."/>
        </authorList>
    </citation>
    <scope>NUCLEOTIDE SEQUENCE</scope>
    <source>
        <strain evidence="2">NBRC 32176</strain>
    </source>
</reference>
<evidence type="ECO:0000313" key="3">
    <source>
        <dbReference type="Proteomes" id="UP001165083"/>
    </source>
</evidence>
<comment type="caution">
    <text evidence="2">The sequence shown here is derived from an EMBL/GenBank/DDBJ whole genome shotgun (WGS) entry which is preliminary data.</text>
</comment>
<evidence type="ECO:0000313" key="2">
    <source>
        <dbReference type="EMBL" id="GMF19506.1"/>
    </source>
</evidence>
<feature type="region of interest" description="Disordered" evidence="1">
    <location>
        <begin position="1"/>
        <end position="34"/>
    </location>
</feature>
<dbReference type="AlphaFoldDB" id="A0A9W6TS45"/>
<name>A0A9W6TS45_9STRA</name>
<gene>
    <name evidence="2" type="ORF">Plil01_000746400</name>
</gene>
<feature type="compositionally biased region" description="Low complexity" evidence="1">
    <location>
        <begin position="20"/>
        <end position="31"/>
    </location>
</feature>
<organism evidence="2 3">
    <name type="scientific">Phytophthora lilii</name>
    <dbReference type="NCBI Taxonomy" id="2077276"/>
    <lineage>
        <taxon>Eukaryota</taxon>
        <taxon>Sar</taxon>
        <taxon>Stramenopiles</taxon>
        <taxon>Oomycota</taxon>
        <taxon>Peronosporomycetes</taxon>
        <taxon>Peronosporales</taxon>
        <taxon>Peronosporaceae</taxon>
        <taxon>Phytophthora</taxon>
    </lineage>
</organism>
<evidence type="ECO:0000256" key="1">
    <source>
        <dbReference type="SAM" id="MobiDB-lite"/>
    </source>
</evidence>
<sequence length="171" mass="18709">MRAQRELQPAARPAGPPLSPSMSAPSPSSPAIVDPCHWQAQAETQALTHTPRRREASVRHRQLGGAPEADVGAAAEAFPEHSIAVVRELWSQRCRPLPKLGRRPSFDLGLLASILRAELGGEPSAVEKLKAMKSPAVVRVLNAGLHQHKAVLQQDILRMEQEVDELKRRLL</sequence>
<feature type="region of interest" description="Disordered" evidence="1">
    <location>
        <begin position="46"/>
        <end position="71"/>
    </location>
</feature>